<protein>
    <submittedName>
        <fullName evidence="2">Uncharacterized protein</fullName>
    </submittedName>
</protein>
<sequence>MCEIGRSQALTPPYRSTIVPTHFDALQPKGGPNRITLPLRETKSRELELGLGCCLLRFVRPVSVIYNAHISVRGGQDFLVFVGLVSKRREERKQEGKKEGRKRSEGR</sequence>
<dbReference type="EMBL" id="NBII01000006">
    <property type="protein sequence ID" value="PAV17843.1"/>
    <property type="molecule type" value="Genomic_DNA"/>
</dbReference>
<dbReference type="InParanoid" id="A0A286UE25"/>
<name>A0A286UE25_9AGAM</name>
<accession>A0A286UE25</accession>
<proteinExistence type="predicted"/>
<gene>
    <name evidence="2" type="ORF">PNOK_0632900</name>
</gene>
<evidence type="ECO:0000256" key="1">
    <source>
        <dbReference type="SAM" id="MobiDB-lite"/>
    </source>
</evidence>
<keyword evidence="3" id="KW-1185">Reference proteome</keyword>
<dbReference type="Proteomes" id="UP000217199">
    <property type="component" value="Unassembled WGS sequence"/>
</dbReference>
<comment type="caution">
    <text evidence="2">The sequence shown here is derived from an EMBL/GenBank/DDBJ whole genome shotgun (WGS) entry which is preliminary data.</text>
</comment>
<reference evidence="2 3" key="1">
    <citation type="journal article" date="2017" name="Mol. Ecol.">
        <title>Comparative and population genomic landscape of Phellinus noxius: A hypervariable fungus causing root rot in trees.</title>
        <authorList>
            <person name="Chung C.L."/>
            <person name="Lee T.J."/>
            <person name="Akiba M."/>
            <person name="Lee H.H."/>
            <person name="Kuo T.H."/>
            <person name="Liu D."/>
            <person name="Ke H.M."/>
            <person name="Yokoi T."/>
            <person name="Roa M.B."/>
            <person name="Lu M.J."/>
            <person name="Chang Y.Y."/>
            <person name="Ann P.J."/>
            <person name="Tsai J.N."/>
            <person name="Chen C.Y."/>
            <person name="Tzean S.S."/>
            <person name="Ota Y."/>
            <person name="Hattori T."/>
            <person name="Sahashi N."/>
            <person name="Liou R.F."/>
            <person name="Kikuchi T."/>
            <person name="Tsai I.J."/>
        </authorList>
    </citation>
    <scope>NUCLEOTIDE SEQUENCE [LARGE SCALE GENOMIC DNA]</scope>
    <source>
        <strain evidence="2 3">FFPRI411160</strain>
    </source>
</reference>
<organism evidence="2 3">
    <name type="scientific">Pyrrhoderma noxium</name>
    <dbReference type="NCBI Taxonomy" id="2282107"/>
    <lineage>
        <taxon>Eukaryota</taxon>
        <taxon>Fungi</taxon>
        <taxon>Dikarya</taxon>
        <taxon>Basidiomycota</taxon>
        <taxon>Agaricomycotina</taxon>
        <taxon>Agaricomycetes</taxon>
        <taxon>Hymenochaetales</taxon>
        <taxon>Hymenochaetaceae</taxon>
        <taxon>Pyrrhoderma</taxon>
    </lineage>
</organism>
<evidence type="ECO:0000313" key="3">
    <source>
        <dbReference type="Proteomes" id="UP000217199"/>
    </source>
</evidence>
<feature type="region of interest" description="Disordered" evidence="1">
    <location>
        <begin position="88"/>
        <end position="107"/>
    </location>
</feature>
<dbReference type="AlphaFoldDB" id="A0A286UE25"/>
<evidence type="ECO:0000313" key="2">
    <source>
        <dbReference type="EMBL" id="PAV17843.1"/>
    </source>
</evidence>